<comment type="caution">
    <text evidence="2">The sequence shown here is derived from an EMBL/GenBank/DDBJ whole genome shotgun (WGS) entry which is preliminary data.</text>
</comment>
<dbReference type="EMBL" id="LJQI01000101">
    <property type="protein sequence ID" value="KPX35632.1"/>
    <property type="molecule type" value="Genomic_DNA"/>
</dbReference>
<dbReference type="Proteomes" id="UP000275613">
    <property type="component" value="Unassembled WGS sequence"/>
</dbReference>
<protein>
    <submittedName>
        <fullName evidence="2">XRE family transcriptional regulator</fullName>
    </submittedName>
</protein>
<proteinExistence type="predicted"/>
<dbReference type="AlphaFoldDB" id="A0A0P9QU26"/>
<evidence type="ECO:0000313" key="1">
    <source>
        <dbReference type="EMBL" id="GFZ58399.1"/>
    </source>
</evidence>
<dbReference type="EMBL" id="RBPV01000469">
    <property type="protein sequence ID" value="RMO50235.1"/>
    <property type="molecule type" value="Genomic_DNA"/>
</dbReference>
<organism evidence="2 5">
    <name type="scientific">Pseudomonas amygdali pv. eriobotryae</name>
    <dbReference type="NCBI Taxonomy" id="129137"/>
    <lineage>
        <taxon>Bacteria</taxon>
        <taxon>Pseudomonadati</taxon>
        <taxon>Pseudomonadota</taxon>
        <taxon>Gammaproteobacteria</taxon>
        <taxon>Pseudomonadales</taxon>
        <taxon>Pseudomonadaceae</taxon>
        <taxon>Pseudomonas</taxon>
        <taxon>Pseudomonas amygdali</taxon>
    </lineage>
</organism>
<evidence type="ECO:0000313" key="7">
    <source>
        <dbReference type="Proteomes" id="UP000275613"/>
    </source>
</evidence>
<reference evidence="6 7" key="2">
    <citation type="submission" date="2018-08" db="EMBL/GenBank/DDBJ databases">
        <title>Recombination of ecologically and evolutionarily significant loci maintains genetic cohesion in the Pseudomonas syringae species complex.</title>
        <authorList>
            <person name="Dillon M."/>
            <person name="Thakur S."/>
            <person name="Almeida R.N.D."/>
            <person name="Weir B.S."/>
            <person name="Guttman D.S."/>
        </authorList>
    </citation>
    <scope>NUCLEOTIDE SEQUENCE [LARGE SCALE GENOMIC DNA]</scope>
    <source>
        <strain evidence="4 7">ICMP 4316</strain>
        <strain evidence="3 6">ICMP 8636</strain>
    </source>
</reference>
<dbReference type="Proteomes" id="UP000630864">
    <property type="component" value="Unassembled WGS sequence"/>
</dbReference>
<evidence type="ECO:0000313" key="6">
    <source>
        <dbReference type="Proteomes" id="UP000272627"/>
    </source>
</evidence>
<gene>
    <name evidence="2" type="ORF">ALO70_200185</name>
    <name evidence="4" type="ORF">ALQ39_04308</name>
    <name evidence="3" type="ORF">ALQ86_02253</name>
    <name evidence="1" type="ORF">PSE10A_09100</name>
</gene>
<dbReference type="EMBL" id="BMZW01000003">
    <property type="protein sequence ID" value="GFZ58399.1"/>
    <property type="molecule type" value="Genomic_DNA"/>
</dbReference>
<dbReference type="EMBL" id="RBOA01000270">
    <property type="protein sequence ID" value="RML99471.1"/>
    <property type="molecule type" value="Genomic_DNA"/>
</dbReference>
<dbReference type="RefSeq" id="WP_060411810.1">
    <property type="nucleotide sequence ID" value="NZ_BMZW01000003.1"/>
</dbReference>
<accession>A0A0P9QU26</accession>
<evidence type="ECO:0000313" key="3">
    <source>
        <dbReference type="EMBL" id="RML99471.1"/>
    </source>
</evidence>
<dbReference type="Proteomes" id="UP000050490">
    <property type="component" value="Unassembled WGS sequence"/>
</dbReference>
<dbReference type="Proteomes" id="UP000272627">
    <property type="component" value="Unassembled WGS sequence"/>
</dbReference>
<evidence type="ECO:0000313" key="5">
    <source>
        <dbReference type="Proteomes" id="UP000050490"/>
    </source>
</evidence>
<evidence type="ECO:0000313" key="2">
    <source>
        <dbReference type="EMBL" id="KPX35632.1"/>
    </source>
</evidence>
<reference evidence="2 5" key="1">
    <citation type="submission" date="2015-09" db="EMBL/GenBank/DDBJ databases">
        <title>Genome announcement of multiple Pseudomonas syringae strains.</title>
        <authorList>
            <person name="Thakur S."/>
            <person name="Wang P.W."/>
            <person name="Gong Y."/>
            <person name="Weir B.S."/>
            <person name="Guttman D.S."/>
        </authorList>
    </citation>
    <scope>NUCLEOTIDE SEQUENCE [LARGE SCALE GENOMIC DNA]</scope>
    <source>
        <strain evidence="2 5">ICMP4455</strain>
    </source>
</reference>
<dbReference type="PATRIC" id="fig|129137.4.peg.4086"/>
<name>A0A0P9QU26_PSEA0</name>
<sequence length="393" mass="45605">MNSTRLVKNQLKAEMTEACKGFQTQEILHDSLDDIINKQFSAEGIKRVESFLFESFLRTRLQNCDSVKGLKLSFGWMIGFNKYGEISYWFRFQENENDWNEVDQTLVNTITDESFKACTPIPSIHRISYLSSSNSYHAQTFKDKNWSYSSPLQKTLSGLLLKRRSGSIRNTEEDHFNNDRFKKASTWMKKDFFGKHIKNISIQRRLVNCFLVPALGSQIVDLDAVILTPDGKVSCLEFKRKYPAIRMKVFGLDSHPHIKLIKHLDNYSIGIRHIILVPPDWDKNTSPLDMLKDTMGRELWHWLAVDLNLSCIGTIKMNTYGTDSGQSGEKRTQYNIEWCAVYLINEGIKLNKDGEMRLLNFLASGETKNLSNIDYKYLYDKRRQTPSKFKVQT</sequence>
<reference evidence="1" key="3">
    <citation type="submission" date="2020-09" db="EMBL/GenBank/DDBJ databases">
        <title>Pseudomonas syringae pv. eriobotryae genome sequence causing loquat canker disease.</title>
        <authorList>
            <person name="Fukuda S."/>
            <person name="Tashiro H."/>
            <person name="Nagano Y."/>
        </authorList>
    </citation>
    <scope>NUCLEOTIDE SEQUENCE</scope>
    <source>
        <strain evidence="1">AM001</strain>
    </source>
</reference>
<evidence type="ECO:0000313" key="4">
    <source>
        <dbReference type="EMBL" id="RMO50235.1"/>
    </source>
</evidence>